<dbReference type="RefSeq" id="XP_025552231.1">
    <property type="nucleotide sequence ID" value="XM_025696297.1"/>
</dbReference>
<dbReference type="Proteomes" id="UP000248961">
    <property type="component" value="Unassembled WGS sequence"/>
</dbReference>
<dbReference type="GeneID" id="37200586"/>
<proteinExistence type="predicted"/>
<evidence type="ECO:0000313" key="3">
    <source>
        <dbReference type="EMBL" id="RAL13077.1"/>
    </source>
</evidence>
<feature type="signal peptide" evidence="2">
    <location>
        <begin position="1"/>
        <end position="20"/>
    </location>
</feature>
<evidence type="ECO:0000256" key="1">
    <source>
        <dbReference type="SAM" id="MobiDB-lite"/>
    </source>
</evidence>
<protein>
    <submittedName>
        <fullName evidence="3">Uncharacterized protein</fullName>
    </submittedName>
</protein>
<feature type="region of interest" description="Disordered" evidence="1">
    <location>
        <begin position="145"/>
        <end position="185"/>
    </location>
</feature>
<dbReference type="EMBL" id="KZ824280">
    <property type="protein sequence ID" value="RAL13077.1"/>
    <property type="molecule type" value="Genomic_DNA"/>
</dbReference>
<feature type="compositionally biased region" description="Basic and acidic residues" evidence="1">
    <location>
        <begin position="148"/>
        <end position="172"/>
    </location>
</feature>
<gene>
    <name evidence="3" type="ORF">BO97DRAFT_413544</name>
</gene>
<evidence type="ECO:0000313" key="4">
    <source>
        <dbReference type="Proteomes" id="UP000248961"/>
    </source>
</evidence>
<accession>A0A395HZF2</accession>
<reference evidence="3 4" key="1">
    <citation type="submission" date="2018-02" db="EMBL/GenBank/DDBJ databases">
        <title>The genomes of Aspergillus section Nigri reveals drivers in fungal speciation.</title>
        <authorList>
            <consortium name="DOE Joint Genome Institute"/>
            <person name="Vesth T.C."/>
            <person name="Nybo J."/>
            <person name="Theobald S."/>
            <person name="Brandl J."/>
            <person name="Frisvad J.C."/>
            <person name="Nielsen K.F."/>
            <person name="Lyhne E.K."/>
            <person name="Kogle M.E."/>
            <person name="Kuo A."/>
            <person name="Riley R."/>
            <person name="Clum A."/>
            <person name="Nolan M."/>
            <person name="Lipzen A."/>
            <person name="Salamov A."/>
            <person name="Henrissat B."/>
            <person name="Wiebenga A."/>
            <person name="De vries R.P."/>
            <person name="Grigoriev I.V."/>
            <person name="Mortensen U.H."/>
            <person name="Andersen M.R."/>
            <person name="Baker S.E."/>
        </authorList>
    </citation>
    <scope>NUCLEOTIDE SEQUENCE [LARGE SCALE GENOMIC DNA]</scope>
    <source>
        <strain evidence="3 4">CBS 101889</strain>
    </source>
</reference>
<organism evidence="3 4">
    <name type="scientific">Aspergillus homomorphus (strain CBS 101889)</name>
    <dbReference type="NCBI Taxonomy" id="1450537"/>
    <lineage>
        <taxon>Eukaryota</taxon>
        <taxon>Fungi</taxon>
        <taxon>Dikarya</taxon>
        <taxon>Ascomycota</taxon>
        <taxon>Pezizomycotina</taxon>
        <taxon>Eurotiomycetes</taxon>
        <taxon>Eurotiomycetidae</taxon>
        <taxon>Eurotiales</taxon>
        <taxon>Aspergillaceae</taxon>
        <taxon>Aspergillus</taxon>
        <taxon>Aspergillus subgen. Circumdati</taxon>
    </lineage>
</organism>
<keyword evidence="2" id="KW-0732">Signal</keyword>
<keyword evidence="4" id="KW-1185">Reference proteome</keyword>
<feature type="compositionally biased region" description="Low complexity" evidence="1">
    <location>
        <begin position="174"/>
        <end position="185"/>
    </location>
</feature>
<name>A0A395HZF2_ASPHC</name>
<evidence type="ECO:0000256" key="2">
    <source>
        <dbReference type="SAM" id="SignalP"/>
    </source>
</evidence>
<dbReference type="VEuPathDB" id="FungiDB:BO97DRAFT_413544"/>
<sequence length="185" mass="20878">MLELLPTLSLMWLSKWTASGFDPMSEPPWSSGMLETHELYMPDMQIGKLTLLPIKEEVQSPELCSGSRYTGVSEARFLCFRQSQVVHDCRHYDCETSLCPTSNKPKITSHSSNLSRGFLHRLNGLASTEQEGLSSVHMTLTLRAPSPKKAEYFPTRERAEEARRSKLLKHEQGPSSPSQKPSNKQ</sequence>
<feature type="chain" id="PRO_5017305442" evidence="2">
    <location>
        <begin position="21"/>
        <end position="185"/>
    </location>
</feature>
<dbReference type="AlphaFoldDB" id="A0A395HZF2"/>